<keyword evidence="4" id="KW-1003">Cell membrane</keyword>
<dbReference type="KEGG" id="bvv:BHK69_15265"/>
<keyword evidence="7 8" id="KW-0472">Membrane</keyword>
<feature type="transmembrane region" description="Helical" evidence="8">
    <location>
        <begin position="43"/>
        <end position="60"/>
    </location>
</feature>
<evidence type="ECO:0000256" key="5">
    <source>
        <dbReference type="ARBA" id="ARBA00022692"/>
    </source>
</evidence>
<feature type="transmembrane region" description="Helical" evidence="8">
    <location>
        <begin position="20"/>
        <end position="37"/>
    </location>
</feature>
<evidence type="ECO:0000256" key="7">
    <source>
        <dbReference type="ARBA" id="ARBA00023136"/>
    </source>
</evidence>
<gene>
    <name evidence="9" type="ORF">BHK69_15265</name>
</gene>
<evidence type="ECO:0000256" key="8">
    <source>
        <dbReference type="SAM" id="Phobius"/>
    </source>
</evidence>
<feature type="transmembrane region" description="Helical" evidence="8">
    <location>
        <begin position="72"/>
        <end position="93"/>
    </location>
</feature>
<dbReference type="GO" id="GO:0055085">
    <property type="term" value="P:transmembrane transport"/>
    <property type="evidence" value="ECO:0007669"/>
    <property type="project" value="TreeGrafter"/>
</dbReference>
<feature type="transmembrane region" description="Helical" evidence="8">
    <location>
        <begin position="350"/>
        <end position="370"/>
    </location>
</feature>
<sequence length="658" mass="70624">MTLPAKLDPTQELKPLGPHGTGLGTFGVIALIVTALYVGRDVFVPVALAILFSFVLAPLVKVLRRLKIPRSLAVITIVVVAFAGVSALAMMMATQATQLASDLPRYQYTIREKISSLRGSGPGGGVLSRAADVLQELGKELDKAPEQPVPEAFGAPKAPPEQRPIPVEVHQPNPGALQTLRAFLVPLIHPLATTGIVVIFVIFILLQREDLRNRFIRLTGAYDLQKTTAALDDAASRLSRLFLTQLAVNAGFGLVIGLGLWAIGVPSPALWGILTAILRFIPYIGAIFSAAFPLTIAAAVDPGWTMLLWTAALFLIAEPVAGHVIEPLIYGQSTGMSPVAIVVAATFWTWLWGPIGLVLATPLTVCLVVLGRHVERLEFLDVLLGDRPALSASEIFYQRILAGDPAEAADKAEQVLKERSLSAYYETVAVEGLRLASADALRGVLDDARMAGILEAVREVVDDLADHDDMKPQNGKTPTDAETEATITETNEMQGTADLQVLAPEDLAETYRMPQPVLFIAGQNQLDEAIAVMLAQVIEKHGVSTRIEPSTSLSTRNIFTLSTDGVALVCLCYLNGNSIANMRYAVKRLRRKMPAATIMIVALTLAPNETGDQLMDAAKPDRVAVTFREAVRYCLEDATAGSAAPVRTLHVLESAGQT</sequence>
<dbReference type="EMBL" id="CP017147">
    <property type="protein sequence ID" value="AOO84499.1"/>
    <property type="molecule type" value="Genomic_DNA"/>
</dbReference>
<dbReference type="OrthoDB" id="9799225at2"/>
<evidence type="ECO:0000256" key="4">
    <source>
        <dbReference type="ARBA" id="ARBA00022475"/>
    </source>
</evidence>
<feature type="transmembrane region" description="Helical" evidence="8">
    <location>
        <begin position="269"/>
        <end position="294"/>
    </location>
</feature>
<feature type="transmembrane region" description="Helical" evidence="8">
    <location>
        <begin position="241"/>
        <end position="263"/>
    </location>
</feature>
<protein>
    <submittedName>
        <fullName evidence="9">Transporter</fullName>
    </submittedName>
</protein>
<dbReference type="PANTHER" id="PTHR21716">
    <property type="entry name" value="TRANSMEMBRANE PROTEIN"/>
    <property type="match status" value="1"/>
</dbReference>
<proteinExistence type="inferred from homology"/>
<dbReference type="Proteomes" id="UP000094969">
    <property type="component" value="Chromosome"/>
</dbReference>
<evidence type="ECO:0000313" key="9">
    <source>
        <dbReference type="EMBL" id="AOO84499.1"/>
    </source>
</evidence>
<keyword evidence="3" id="KW-0813">Transport</keyword>
<evidence type="ECO:0000256" key="1">
    <source>
        <dbReference type="ARBA" id="ARBA00004651"/>
    </source>
</evidence>
<comment type="similarity">
    <text evidence="2">Belongs to the autoinducer-2 exporter (AI-2E) (TC 2.A.86) family.</text>
</comment>
<dbReference type="STRING" id="1526658.BHK69_15265"/>
<feature type="transmembrane region" description="Helical" evidence="8">
    <location>
        <begin position="187"/>
        <end position="206"/>
    </location>
</feature>
<accession>A0A1D7UAX4</accession>
<dbReference type="RefSeq" id="WP_069693686.1">
    <property type="nucleotide sequence ID" value="NZ_CP017147.1"/>
</dbReference>
<feature type="transmembrane region" description="Helical" evidence="8">
    <location>
        <begin position="306"/>
        <end position="330"/>
    </location>
</feature>
<evidence type="ECO:0000256" key="2">
    <source>
        <dbReference type="ARBA" id="ARBA00009773"/>
    </source>
</evidence>
<name>A0A1D7UAX4_9HYPH</name>
<keyword evidence="6 8" id="KW-1133">Transmembrane helix</keyword>
<dbReference type="GO" id="GO:0005886">
    <property type="term" value="C:plasma membrane"/>
    <property type="evidence" value="ECO:0007669"/>
    <property type="project" value="UniProtKB-SubCell"/>
</dbReference>
<dbReference type="InterPro" id="IPR002549">
    <property type="entry name" value="AI-2E-like"/>
</dbReference>
<evidence type="ECO:0000256" key="6">
    <source>
        <dbReference type="ARBA" id="ARBA00022989"/>
    </source>
</evidence>
<keyword evidence="10" id="KW-1185">Reference proteome</keyword>
<organism evidence="9 10">
    <name type="scientific">Bosea vaviloviae</name>
    <dbReference type="NCBI Taxonomy" id="1526658"/>
    <lineage>
        <taxon>Bacteria</taxon>
        <taxon>Pseudomonadati</taxon>
        <taxon>Pseudomonadota</taxon>
        <taxon>Alphaproteobacteria</taxon>
        <taxon>Hyphomicrobiales</taxon>
        <taxon>Boseaceae</taxon>
        <taxon>Bosea</taxon>
    </lineage>
</organism>
<dbReference type="Pfam" id="PF01594">
    <property type="entry name" value="AI-2E_transport"/>
    <property type="match status" value="1"/>
</dbReference>
<dbReference type="PANTHER" id="PTHR21716:SF53">
    <property type="entry name" value="PERMEASE PERM-RELATED"/>
    <property type="match status" value="1"/>
</dbReference>
<evidence type="ECO:0000256" key="3">
    <source>
        <dbReference type="ARBA" id="ARBA00022448"/>
    </source>
</evidence>
<reference evidence="9 10" key="1">
    <citation type="journal article" date="2015" name="Antonie Van Leeuwenhoek">
        <title>Bosea vaviloviae sp. nov., a new species of slow-growing rhizobia isolated from nodules of the relict species Vavilovia formosa (Stev.) Fed.</title>
        <authorList>
            <person name="Safronova V.I."/>
            <person name="Kuznetsova I.G."/>
            <person name="Sazanova A.L."/>
            <person name="Kimeklis A.K."/>
            <person name="Belimov A.A."/>
            <person name="Andronov E.E."/>
            <person name="Pinaev A.G."/>
            <person name="Chizhevskaya E.P."/>
            <person name="Pukhaev A.R."/>
            <person name="Popov K.P."/>
            <person name="Willems A."/>
            <person name="Tikhonovich I.A."/>
        </authorList>
    </citation>
    <scope>NUCLEOTIDE SEQUENCE [LARGE SCALE GENOMIC DNA]</scope>
    <source>
        <strain evidence="9 10">Vaf18</strain>
    </source>
</reference>
<keyword evidence="5 8" id="KW-0812">Transmembrane</keyword>
<evidence type="ECO:0000313" key="10">
    <source>
        <dbReference type="Proteomes" id="UP000094969"/>
    </source>
</evidence>
<dbReference type="AlphaFoldDB" id="A0A1D7UAX4"/>
<comment type="subcellular location">
    <subcellularLocation>
        <location evidence="1">Cell membrane</location>
        <topology evidence="1">Multi-pass membrane protein</topology>
    </subcellularLocation>
</comment>